<evidence type="ECO:0000313" key="1">
    <source>
        <dbReference type="EMBL" id="JAH40803.1"/>
    </source>
</evidence>
<reference evidence="1" key="2">
    <citation type="journal article" date="2015" name="Fish Shellfish Immunol.">
        <title>Early steps in the European eel (Anguilla anguilla)-Vibrio vulnificus interaction in the gills: Role of the RtxA13 toxin.</title>
        <authorList>
            <person name="Callol A."/>
            <person name="Pajuelo D."/>
            <person name="Ebbesson L."/>
            <person name="Teles M."/>
            <person name="MacKenzie S."/>
            <person name="Amaro C."/>
        </authorList>
    </citation>
    <scope>NUCLEOTIDE SEQUENCE</scope>
</reference>
<organism evidence="1">
    <name type="scientific">Anguilla anguilla</name>
    <name type="common">European freshwater eel</name>
    <name type="synonym">Muraena anguilla</name>
    <dbReference type="NCBI Taxonomy" id="7936"/>
    <lineage>
        <taxon>Eukaryota</taxon>
        <taxon>Metazoa</taxon>
        <taxon>Chordata</taxon>
        <taxon>Craniata</taxon>
        <taxon>Vertebrata</taxon>
        <taxon>Euteleostomi</taxon>
        <taxon>Actinopterygii</taxon>
        <taxon>Neopterygii</taxon>
        <taxon>Teleostei</taxon>
        <taxon>Anguilliformes</taxon>
        <taxon>Anguillidae</taxon>
        <taxon>Anguilla</taxon>
    </lineage>
</organism>
<reference evidence="1" key="1">
    <citation type="submission" date="2014-11" db="EMBL/GenBank/DDBJ databases">
        <authorList>
            <person name="Amaro Gonzalez C."/>
        </authorList>
    </citation>
    <scope>NUCLEOTIDE SEQUENCE</scope>
</reference>
<accession>A0A0E9SJZ9</accession>
<dbReference type="AlphaFoldDB" id="A0A0E9SJZ9"/>
<dbReference type="EMBL" id="GBXM01067774">
    <property type="protein sequence ID" value="JAH40803.1"/>
    <property type="molecule type" value="Transcribed_RNA"/>
</dbReference>
<protein>
    <submittedName>
        <fullName evidence="1">Uncharacterized protein</fullName>
    </submittedName>
</protein>
<name>A0A0E9SJZ9_ANGAN</name>
<sequence length="30" mass="3405">MALTILDMKIEHVLPTEHVLYVTIAIACCY</sequence>
<proteinExistence type="predicted"/>